<dbReference type="KEGG" id="sla:SERLADRAFT_463349"/>
<name>F8NRZ9_SERL9</name>
<dbReference type="HOGENOM" id="CLU_408279_0_0_1"/>
<organism>
    <name type="scientific">Serpula lacrymans var. lacrymans (strain S7.9)</name>
    <name type="common">Dry rot fungus</name>
    <dbReference type="NCBI Taxonomy" id="578457"/>
    <lineage>
        <taxon>Eukaryota</taxon>
        <taxon>Fungi</taxon>
        <taxon>Dikarya</taxon>
        <taxon>Basidiomycota</taxon>
        <taxon>Agaricomycotina</taxon>
        <taxon>Agaricomycetes</taxon>
        <taxon>Agaricomycetidae</taxon>
        <taxon>Boletales</taxon>
        <taxon>Coniophorineae</taxon>
        <taxon>Serpulaceae</taxon>
        <taxon>Serpula</taxon>
    </lineage>
</organism>
<dbReference type="OrthoDB" id="2943086at2759"/>
<evidence type="ECO:0000256" key="1">
    <source>
        <dbReference type="SAM" id="MobiDB-lite"/>
    </source>
</evidence>
<gene>
    <name evidence="2" type="ORF">SERLADRAFT_463349</name>
</gene>
<feature type="compositionally biased region" description="Low complexity" evidence="1">
    <location>
        <begin position="496"/>
        <end position="509"/>
    </location>
</feature>
<feature type="compositionally biased region" description="Polar residues" evidence="1">
    <location>
        <begin position="97"/>
        <end position="106"/>
    </location>
</feature>
<feature type="region of interest" description="Disordered" evidence="1">
    <location>
        <begin position="199"/>
        <end position="229"/>
    </location>
</feature>
<proteinExistence type="predicted"/>
<feature type="compositionally biased region" description="Basic and acidic residues" evidence="1">
    <location>
        <begin position="406"/>
        <end position="431"/>
    </location>
</feature>
<feature type="compositionally biased region" description="Polar residues" evidence="1">
    <location>
        <begin position="471"/>
        <end position="480"/>
    </location>
</feature>
<sequence length="603" mass="66078">MGLGAWLQNQTAMVFLEASNPMKIPKGDEGSAGQWALSWETHYQDVNWSYSSVKKKSIAPIICSRLPYHCNFHTYGMRPMLRLPSTRQEYVGESSKHPSQPTSTRSETTKKEDRLLNSSLAGVKIAEAALEKYEQDAGFHHNVMPDLKLGHMYKAQSQDLSSPISKEDVDSGKLQWAELVKEFVGVEWREALARNVEGYRPQSSTPSEYDSERSADSDPLPLTPTQKKSLIDIAVRPTSPISGSRGVTPSKTMHGPLSSFAPISASPTMSMSWVNPTDPVRSTAPSPTFSNFTFPSINANYQYFPPSLKKDEQGFYTTVTPPGSPSKLPVRLAPAPFSVLLPPFLSDLHPRNRKVSKTREIIDQLRSASAAEREKTKSRVRPRPRSAASERDRTFHSSSPSLVGETDSRDSGLAETIKEDDADAKARRTHELVQALNRPRPSSFDVMTSQSANTEKPANATILPVDGSKSALDSPTQPQPQRHPRKAAARHTRKPSSISSTSSSSIHSHMPYPLLASSPTAPKPFPHSSFHASSSVPYPMQFQPHPTARPGPFHPMYSSMYPLSYGAPPPAFQQPTGQIGPSSGGWVPGYPGYPPPPAATVSF</sequence>
<evidence type="ECO:0000313" key="2">
    <source>
        <dbReference type="EMBL" id="EGO26361.1"/>
    </source>
</evidence>
<dbReference type="AlphaFoldDB" id="F8NRZ9"/>
<dbReference type="Proteomes" id="UP000008064">
    <property type="component" value="Unassembled WGS sequence"/>
</dbReference>
<dbReference type="EMBL" id="GL945432">
    <property type="protein sequence ID" value="EGO26361.1"/>
    <property type="molecule type" value="Genomic_DNA"/>
</dbReference>
<feature type="compositionally biased region" description="Pro residues" evidence="1">
    <location>
        <begin position="591"/>
        <end position="603"/>
    </location>
</feature>
<dbReference type="GeneID" id="18818539"/>
<feature type="region of interest" description="Disordered" evidence="1">
    <location>
        <begin position="568"/>
        <end position="603"/>
    </location>
</feature>
<feature type="region of interest" description="Disordered" evidence="1">
    <location>
        <begin position="366"/>
        <end position="520"/>
    </location>
</feature>
<protein>
    <submittedName>
        <fullName evidence="2">Uncharacterized protein</fullName>
    </submittedName>
</protein>
<feature type="compositionally biased region" description="Polar residues" evidence="1">
    <location>
        <begin position="445"/>
        <end position="456"/>
    </location>
</feature>
<feature type="region of interest" description="Disordered" evidence="1">
    <location>
        <begin position="87"/>
        <end position="113"/>
    </location>
</feature>
<dbReference type="RefSeq" id="XP_007316534.1">
    <property type="nucleotide sequence ID" value="XM_007316472.1"/>
</dbReference>
<reference evidence="2" key="1">
    <citation type="submission" date="2011-04" db="EMBL/GenBank/DDBJ databases">
        <title>Evolution of plant cell wall degrading machinery underlies the functional diversity of forest fungi.</title>
        <authorList>
            <consortium name="US DOE Joint Genome Institute (JGI-PGF)"/>
            <person name="Eastwood D.C."/>
            <person name="Floudas D."/>
            <person name="Binder M."/>
            <person name="Majcherczyk A."/>
            <person name="Schneider P."/>
            <person name="Aerts A."/>
            <person name="Asiegbu F.O."/>
            <person name="Baker S.E."/>
            <person name="Barry K."/>
            <person name="Bendiksby M."/>
            <person name="Blumentritt M."/>
            <person name="Coutinho P.M."/>
            <person name="Cullen D."/>
            <person name="Cullen D."/>
            <person name="Gathman A."/>
            <person name="Goodell B."/>
            <person name="Henrissat B."/>
            <person name="Ihrmark K."/>
            <person name="Kauserud H."/>
            <person name="Kohler A."/>
            <person name="LaButti K."/>
            <person name="Lapidus A."/>
            <person name="Lavin J.L."/>
            <person name="Lee Y.-H."/>
            <person name="Lindquist E."/>
            <person name="Lilly W."/>
            <person name="Lucas S."/>
            <person name="Morin E."/>
            <person name="Murat C."/>
            <person name="Oguiza J.A."/>
            <person name="Park J."/>
            <person name="Pisabarro A.G."/>
            <person name="Riley R."/>
            <person name="Rosling A."/>
            <person name="Salamov A."/>
            <person name="Schmidt O."/>
            <person name="Schmutz J."/>
            <person name="Skrede I."/>
            <person name="Stenlid J."/>
            <person name="Wiebenga A."/>
            <person name="Xie X."/>
            <person name="Kues U."/>
            <person name="Hibbett D.S."/>
            <person name="Hoffmeister D."/>
            <person name="Hogberg N."/>
            <person name="Martin F."/>
            <person name="Grigoriev I.V."/>
            <person name="Watkinson S.C."/>
        </authorList>
    </citation>
    <scope>NUCLEOTIDE SEQUENCE</scope>
    <source>
        <strain evidence="2">S7.9</strain>
    </source>
</reference>
<feature type="compositionally biased region" description="Basic residues" evidence="1">
    <location>
        <begin position="482"/>
        <end position="494"/>
    </location>
</feature>
<accession>F8NRZ9</accession>